<reference evidence="1 2" key="1">
    <citation type="journal article" date="2024" name="Plant Biotechnol. J.">
        <title>Genome and CRISPR/Cas9 system of a widespread forest tree (Populus alba) in the world.</title>
        <authorList>
            <person name="Liu Y.J."/>
            <person name="Jiang P.F."/>
            <person name="Han X.M."/>
            <person name="Li X.Y."/>
            <person name="Wang H.M."/>
            <person name="Wang Y.J."/>
            <person name="Wang X.X."/>
            <person name="Zeng Q.Y."/>
        </authorList>
    </citation>
    <scope>NUCLEOTIDE SEQUENCE [LARGE SCALE GENOMIC DNA]</scope>
    <source>
        <strain evidence="2">cv. PAL-ZL1</strain>
    </source>
</reference>
<organism evidence="1 2">
    <name type="scientific">Populus alba</name>
    <name type="common">White poplar</name>
    <dbReference type="NCBI Taxonomy" id="43335"/>
    <lineage>
        <taxon>Eukaryota</taxon>
        <taxon>Viridiplantae</taxon>
        <taxon>Streptophyta</taxon>
        <taxon>Embryophyta</taxon>
        <taxon>Tracheophyta</taxon>
        <taxon>Spermatophyta</taxon>
        <taxon>Magnoliopsida</taxon>
        <taxon>eudicotyledons</taxon>
        <taxon>Gunneridae</taxon>
        <taxon>Pentapetalae</taxon>
        <taxon>rosids</taxon>
        <taxon>fabids</taxon>
        <taxon>Malpighiales</taxon>
        <taxon>Salicaceae</taxon>
        <taxon>Saliceae</taxon>
        <taxon>Populus</taxon>
    </lineage>
</organism>
<gene>
    <name evidence="1" type="ORF">D5086_000153</name>
</gene>
<sequence>MAEDFHHRVSSSGGVRYIFQLQNRSLPRDEVTCDIALDCTRPWDESEFPYIDMGELSNDSSIGEEGLGKSDSSKDIVSDLLGHFCSTIAANIPSILLDGVAIFAPLNWILLELTHEL</sequence>
<proteinExistence type="predicted"/>
<comment type="caution">
    <text evidence="1">The sequence shown here is derived from an EMBL/GenBank/DDBJ whole genome shotgun (WGS) entry which is preliminary data.</text>
</comment>
<name>A0ACC4CVJ3_POPAL</name>
<accession>A0ACC4CVJ3</accession>
<protein>
    <submittedName>
        <fullName evidence="1">Uncharacterized protein</fullName>
    </submittedName>
</protein>
<evidence type="ECO:0000313" key="1">
    <source>
        <dbReference type="EMBL" id="KAL3609133.1"/>
    </source>
</evidence>
<evidence type="ECO:0000313" key="2">
    <source>
        <dbReference type="Proteomes" id="UP000309997"/>
    </source>
</evidence>
<dbReference type="Proteomes" id="UP000309997">
    <property type="component" value="Unassembled WGS sequence"/>
</dbReference>
<keyword evidence="2" id="KW-1185">Reference proteome</keyword>
<dbReference type="EMBL" id="RCHU02000001">
    <property type="protein sequence ID" value="KAL3609133.1"/>
    <property type="molecule type" value="Genomic_DNA"/>
</dbReference>